<gene>
    <name evidence="1" type="ORF">NDU88_005240</name>
</gene>
<organism evidence="1 2">
    <name type="scientific">Pleurodeles waltl</name>
    <name type="common">Iberian ribbed newt</name>
    <dbReference type="NCBI Taxonomy" id="8319"/>
    <lineage>
        <taxon>Eukaryota</taxon>
        <taxon>Metazoa</taxon>
        <taxon>Chordata</taxon>
        <taxon>Craniata</taxon>
        <taxon>Vertebrata</taxon>
        <taxon>Euteleostomi</taxon>
        <taxon>Amphibia</taxon>
        <taxon>Batrachia</taxon>
        <taxon>Caudata</taxon>
        <taxon>Salamandroidea</taxon>
        <taxon>Salamandridae</taxon>
        <taxon>Pleurodelinae</taxon>
        <taxon>Pleurodeles</taxon>
    </lineage>
</organism>
<evidence type="ECO:0000313" key="1">
    <source>
        <dbReference type="EMBL" id="KAJ1209868.1"/>
    </source>
</evidence>
<proteinExistence type="predicted"/>
<dbReference type="Proteomes" id="UP001066276">
    <property type="component" value="Chromosome 1_2"/>
</dbReference>
<protein>
    <submittedName>
        <fullName evidence="1">Uncharacterized protein</fullName>
    </submittedName>
</protein>
<dbReference type="EMBL" id="JANPWB010000002">
    <property type="protein sequence ID" value="KAJ1209868.1"/>
    <property type="molecule type" value="Genomic_DNA"/>
</dbReference>
<evidence type="ECO:0000313" key="2">
    <source>
        <dbReference type="Proteomes" id="UP001066276"/>
    </source>
</evidence>
<accession>A0AAV7W7A2</accession>
<name>A0AAV7W7A2_PLEWA</name>
<sequence length="135" mass="14385">MGSSLGPLTISRPPASGCPCFSSALVDGSGLVFEVFPVFLLGFSCVTSRPGSLPEFLPPIPLTARLTRRFGTGAGSWRRFQAQPRAPVASYCADVMRFPGSPLSSGLQSRVFAGPPFCLTAPFLFRGRVTIKLLF</sequence>
<reference evidence="1" key="1">
    <citation type="journal article" date="2022" name="bioRxiv">
        <title>Sequencing and chromosome-scale assembly of the giantPleurodeles waltlgenome.</title>
        <authorList>
            <person name="Brown T."/>
            <person name="Elewa A."/>
            <person name="Iarovenko S."/>
            <person name="Subramanian E."/>
            <person name="Araus A.J."/>
            <person name="Petzold A."/>
            <person name="Susuki M."/>
            <person name="Suzuki K.-i.T."/>
            <person name="Hayashi T."/>
            <person name="Toyoda A."/>
            <person name="Oliveira C."/>
            <person name="Osipova E."/>
            <person name="Leigh N.D."/>
            <person name="Simon A."/>
            <person name="Yun M.H."/>
        </authorList>
    </citation>
    <scope>NUCLEOTIDE SEQUENCE</scope>
    <source>
        <strain evidence="1">20211129_DDA</strain>
        <tissue evidence="1">Liver</tissue>
    </source>
</reference>
<comment type="caution">
    <text evidence="1">The sequence shown here is derived from an EMBL/GenBank/DDBJ whole genome shotgun (WGS) entry which is preliminary data.</text>
</comment>
<dbReference type="AlphaFoldDB" id="A0AAV7W7A2"/>
<keyword evidence="2" id="KW-1185">Reference proteome</keyword>